<organism evidence="8 9">
    <name type="scientific">Ponticaulis profundi</name>
    <dbReference type="NCBI Taxonomy" id="2665222"/>
    <lineage>
        <taxon>Bacteria</taxon>
        <taxon>Pseudomonadati</taxon>
        <taxon>Pseudomonadota</taxon>
        <taxon>Alphaproteobacteria</taxon>
        <taxon>Hyphomonadales</taxon>
        <taxon>Hyphomonadaceae</taxon>
        <taxon>Ponticaulis</taxon>
    </lineage>
</organism>
<comment type="function">
    <text evidence="4">Involved in the assembly of lipopolysaccharide (LPS) at the surface of the outer membrane.</text>
</comment>
<keyword evidence="2 4" id="KW-0472">Membrane</keyword>
<dbReference type="EMBL" id="JBHSSW010000066">
    <property type="protein sequence ID" value="MFC6200095.1"/>
    <property type="molecule type" value="Genomic_DNA"/>
</dbReference>
<evidence type="ECO:0000313" key="8">
    <source>
        <dbReference type="EMBL" id="MFC6200095.1"/>
    </source>
</evidence>
<keyword evidence="3 4" id="KW-0998">Cell outer membrane</keyword>
<dbReference type="InterPro" id="IPR005653">
    <property type="entry name" value="OstA-like_N"/>
</dbReference>
<dbReference type="Pfam" id="PF04453">
    <property type="entry name" value="LptD"/>
    <property type="match status" value="1"/>
</dbReference>
<dbReference type="InterPro" id="IPR045659">
    <property type="entry name" value="LptD_2"/>
</dbReference>
<dbReference type="Proteomes" id="UP001596303">
    <property type="component" value="Unassembled WGS sequence"/>
</dbReference>
<dbReference type="HAMAP" id="MF_01411">
    <property type="entry name" value="LPS_assembly_LptD"/>
    <property type="match status" value="1"/>
</dbReference>
<comment type="caution">
    <text evidence="8">The sequence shown here is derived from an EMBL/GenBank/DDBJ whole genome shotgun (WGS) entry which is preliminary data.</text>
</comment>
<evidence type="ECO:0000259" key="6">
    <source>
        <dbReference type="Pfam" id="PF04453"/>
    </source>
</evidence>
<dbReference type="PANTHER" id="PTHR30189">
    <property type="entry name" value="LPS-ASSEMBLY PROTEIN"/>
    <property type="match status" value="1"/>
</dbReference>
<keyword evidence="9" id="KW-1185">Reference proteome</keyword>
<dbReference type="PANTHER" id="PTHR30189:SF1">
    <property type="entry name" value="LPS-ASSEMBLY PROTEIN LPTD"/>
    <property type="match status" value="1"/>
</dbReference>
<dbReference type="Pfam" id="PF03968">
    <property type="entry name" value="LptD_N"/>
    <property type="match status" value="1"/>
</dbReference>
<sequence precursor="true">MLAVSALALSVAPVVAAQQAEADKVYLEADVLIDNQQNQEMIAEGNVVARYGDRQLSADRVIYSLDTKKVRAIGNVRIQDPDGTVRFSDEIEVDDTLGSGVAAEFSAQLPDNALVAARTATRTENGSNMLERAIYTACDVCEENDYTPTWSLRARKAVQNAETGMISYQDTVFELKGVPIFYMPYFAHPDPTLERKSGFLFPKPGSSSKLGFVYEQPYYWAISPYQDVIVEPRIHTKVNPTLGLEYRKRFWSGSLTADLSLAYDYEFDSNGDRIQYDQNYNVIEEPENFTGPLIPSEESLRSHIFAEGGFIINEDWRWGFSAERVTDDLYLRRYDISGENEKRGLYDTEQKRLLSQIYAVRQTKSSYFDVATFSVQGLRPGDDDDEFGVVTPLAFAEQNLDFGKYGLVTFQGLTSILNRAEGDDTRRVTASAQWENSYVAPAGLIFEPQAKLRTDYYDYYLEGTGTTDTVEDRTTRNVGMVAATARWPLINRTSFANIYVEPIAMVAYSESSIENGTLPNEDSTFYEYTLDMAFEPDPFATSDLIETGTRLAAGVRSRADFNNNLSLNGVVARRWKSEDDDSFSRASNLSQTESDYLVGSGLSFGNVFSIESNFRLDEDFTLQRTELRSSLEYWRLQAGVTYFELSDDLSDSQIRNIGSEGIQIQGAFDVTKNIKLMYSQIRNIETQERRREAIGVEFYDDCGFIRLTWSESDISDRGVGDSGALKIAFGLRTLGNLAGDQFD</sequence>
<dbReference type="RefSeq" id="WP_377382011.1">
    <property type="nucleotide sequence ID" value="NZ_JBHSSW010000066.1"/>
</dbReference>
<feature type="domain" description="LPS-assembly protein LptD central" evidence="7">
    <location>
        <begin position="172"/>
        <end position="261"/>
    </location>
</feature>
<feature type="domain" description="LptD C-terminal" evidence="6">
    <location>
        <begin position="301"/>
        <end position="673"/>
    </location>
</feature>
<evidence type="ECO:0000256" key="4">
    <source>
        <dbReference type="HAMAP-Rule" id="MF_01411"/>
    </source>
</evidence>
<dbReference type="InterPro" id="IPR007543">
    <property type="entry name" value="LptD_C"/>
</dbReference>
<dbReference type="InterPro" id="IPR050218">
    <property type="entry name" value="LptD"/>
</dbReference>
<evidence type="ECO:0000259" key="5">
    <source>
        <dbReference type="Pfam" id="PF03968"/>
    </source>
</evidence>
<evidence type="ECO:0000256" key="1">
    <source>
        <dbReference type="ARBA" id="ARBA00022729"/>
    </source>
</evidence>
<evidence type="ECO:0000256" key="3">
    <source>
        <dbReference type="ARBA" id="ARBA00023237"/>
    </source>
</evidence>
<comment type="caution">
    <text evidence="4">Lacks conserved residue(s) required for the propagation of feature annotation.</text>
</comment>
<evidence type="ECO:0000259" key="7">
    <source>
        <dbReference type="Pfam" id="PF19838"/>
    </source>
</evidence>
<evidence type="ECO:0000256" key="2">
    <source>
        <dbReference type="ARBA" id="ARBA00023136"/>
    </source>
</evidence>
<evidence type="ECO:0000313" key="9">
    <source>
        <dbReference type="Proteomes" id="UP001596303"/>
    </source>
</evidence>
<reference evidence="9" key="1">
    <citation type="journal article" date="2019" name="Int. J. Syst. Evol. Microbiol.">
        <title>The Global Catalogue of Microorganisms (GCM) 10K type strain sequencing project: providing services to taxonomists for standard genome sequencing and annotation.</title>
        <authorList>
            <consortium name="The Broad Institute Genomics Platform"/>
            <consortium name="The Broad Institute Genome Sequencing Center for Infectious Disease"/>
            <person name="Wu L."/>
            <person name="Ma J."/>
        </authorList>
    </citation>
    <scope>NUCLEOTIDE SEQUENCE [LARGE SCALE GENOMIC DNA]</scope>
    <source>
        <strain evidence="9">CGMCC-1.15741</strain>
    </source>
</reference>
<dbReference type="Pfam" id="PF19838">
    <property type="entry name" value="LptD_2"/>
    <property type="match status" value="1"/>
</dbReference>
<feature type="signal peptide" evidence="4">
    <location>
        <begin position="1"/>
        <end position="16"/>
    </location>
</feature>
<comment type="subunit">
    <text evidence="4">Component of the lipopolysaccharide transport and assembly complex.</text>
</comment>
<proteinExistence type="inferred from homology"/>
<dbReference type="InterPro" id="IPR020889">
    <property type="entry name" value="LipoPS_assembly_LptD"/>
</dbReference>
<name>A0ABW1SEN9_9PROT</name>
<comment type="similarity">
    <text evidence="4">Belongs to the LptD family.</text>
</comment>
<accession>A0ABW1SEN9</accession>
<gene>
    <name evidence="4" type="primary">lptD</name>
    <name evidence="8" type="ORF">ACFQDM_18630</name>
</gene>
<feature type="chain" id="PRO_5044942635" description="LPS-assembly protein LptD" evidence="4">
    <location>
        <begin position="17"/>
        <end position="743"/>
    </location>
</feature>
<comment type="subcellular location">
    <subcellularLocation>
        <location evidence="4">Cell outer membrane</location>
    </subcellularLocation>
</comment>
<protein>
    <recommendedName>
        <fullName evidence="4">LPS-assembly protein LptD</fullName>
    </recommendedName>
</protein>
<feature type="domain" description="Organic solvent tolerance-like N-terminal" evidence="5">
    <location>
        <begin position="27"/>
        <end position="123"/>
    </location>
</feature>
<dbReference type="Gene3D" id="2.60.450.10">
    <property type="entry name" value="Lipopolysaccharide (LPS) transport protein A like domain"/>
    <property type="match status" value="1"/>
</dbReference>
<keyword evidence="1 4" id="KW-0732">Signal</keyword>